<gene>
    <name evidence="2" type="ORF">Mal48_14010</name>
</gene>
<proteinExistence type="predicted"/>
<dbReference type="RefSeq" id="WP_145197249.1">
    <property type="nucleotide sequence ID" value="NZ_CP036267.1"/>
</dbReference>
<name>A0A517QKI2_9PLAN</name>
<dbReference type="AlphaFoldDB" id="A0A517QKI2"/>
<feature type="region of interest" description="Disordered" evidence="1">
    <location>
        <begin position="42"/>
        <end position="65"/>
    </location>
</feature>
<sequence length="65" mass="7471">MVREVQMSWDSDCPRPNELARSNWDLDDFAHLESDGLDAFAKENRKKARKRKTGKSTRSESSGND</sequence>
<dbReference type="Proteomes" id="UP000315724">
    <property type="component" value="Chromosome"/>
</dbReference>
<accession>A0A517QKI2</accession>
<keyword evidence="3" id="KW-1185">Reference proteome</keyword>
<dbReference type="EMBL" id="CP036267">
    <property type="protein sequence ID" value="QDT32159.1"/>
    <property type="molecule type" value="Genomic_DNA"/>
</dbReference>
<evidence type="ECO:0000313" key="3">
    <source>
        <dbReference type="Proteomes" id="UP000315724"/>
    </source>
</evidence>
<feature type="compositionally biased region" description="Basic residues" evidence="1">
    <location>
        <begin position="44"/>
        <end position="55"/>
    </location>
</feature>
<reference evidence="2 3" key="1">
    <citation type="submission" date="2019-02" db="EMBL/GenBank/DDBJ databases">
        <title>Deep-cultivation of Planctomycetes and their phenomic and genomic characterization uncovers novel biology.</title>
        <authorList>
            <person name="Wiegand S."/>
            <person name="Jogler M."/>
            <person name="Boedeker C."/>
            <person name="Pinto D."/>
            <person name="Vollmers J."/>
            <person name="Rivas-Marin E."/>
            <person name="Kohn T."/>
            <person name="Peeters S.H."/>
            <person name="Heuer A."/>
            <person name="Rast P."/>
            <person name="Oberbeckmann S."/>
            <person name="Bunk B."/>
            <person name="Jeske O."/>
            <person name="Meyerdierks A."/>
            <person name="Storesund J.E."/>
            <person name="Kallscheuer N."/>
            <person name="Luecker S."/>
            <person name="Lage O.M."/>
            <person name="Pohl T."/>
            <person name="Merkel B.J."/>
            <person name="Hornburger P."/>
            <person name="Mueller R.-W."/>
            <person name="Bruemmer F."/>
            <person name="Labrenz M."/>
            <person name="Spormann A.M."/>
            <person name="Op den Camp H."/>
            <person name="Overmann J."/>
            <person name="Amann R."/>
            <person name="Jetten M.S.M."/>
            <person name="Mascher T."/>
            <person name="Medema M.H."/>
            <person name="Devos D.P."/>
            <person name="Kaster A.-K."/>
            <person name="Ovreas L."/>
            <person name="Rohde M."/>
            <person name="Galperin M.Y."/>
            <person name="Jogler C."/>
        </authorList>
    </citation>
    <scope>NUCLEOTIDE SEQUENCE [LARGE SCALE GENOMIC DNA]</scope>
    <source>
        <strain evidence="2 3">Mal48</strain>
    </source>
</reference>
<evidence type="ECO:0000256" key="1">
    <source>
        <dbReference type="SAM" id="MobiDB-lite"/>
    </source>
</evidence>
<protein>
    <submittedName>
        <fullName evidence="2">Uncharacterized protein</fullName>
    </submittedName>
</protein>
<dbReference type="KEGG" id="tpol:Mal48_14010"/>
<organism evidence="2 3">
    <name type="scientific">Thalassoglobus polymorphus</name>
    <dbReference type="NCBI Taxonomy" id="2527994"/>
    <lineage>
        <taxon>Bacteria</taxon>
        <taxon>Pseudomonadati</taxon>
        <taxon>Planctomycetota</taxon>
        <taxon>Planctomycetia</taxon>
        <taxon>Planctomycetales</taxon>
        <taxon>Planctomycetaceae</taxon>
        <taxon>Thalassoglobus</taxon>
    </lineage>
</organism>
<evidence type="ECO:0000313" key="2">
    <source>
        <dbReference type="EMBL" id="QDT32159.1"/>
    </source>
</evidence>